<protein>
    <submittedName>
        <fullName evidence="2">Uncharacterized protein</fullName>
    </submittedName>
</protein>
<feature type="transmembrane region" description="Helical" evidence="1">
    <location>
        <begin position="117"/>
        <end position="141"/>
    </location>
</feature>
<keyword evidence="1" id="KW-0472">Membrane</keyword>
<organism evidence="2 3">
    <name type="scientific">Brevibacterium aurantiacum</name>
    <dbReference type="NCBI Taxonomy" id="273384"/>
    <lineage>
        <taxon>Bacteria</taxon>
        <taxon>Bacillati</taxon>
        <taxon>Actinomycetota</taxon>
        <taxon>Actinomycetes</taxon>
        <taxon>Micrococcales</taxon>
        <taxon>Brevibacteriaceae</taxon>
        <taxon>Brevibacterium</taxon>
    </lineage>
</organism>
<dbReference type="Proteomes" id="UP000217564">
    <property type="component" value="Unassembled WGS sequence"/>
</dbReference>
<sequence length="212" mass="22879">MVAAFFVVAGIGIVGMGVARYAVCPTRTVVLKGVGIRFALDSAHSAVWAAEDHVVGWPSGTFATEPHPEKFGFIATEWVARGSGNIVMNFIRIPWNVVLILSGFFLIFSWIGAIVAFFVGLFVLSIFAFFFVVPLAIAWLVEIAAKKPLRSQIVVFADQLDPDTTQLTFEFRGVSALLVMKRVLSAFDPPELPGRFSGIAMTPVGTEAPSGV</sequence>
<keyword evidence="1" id="KW-0812">Transmembrane</keyword>
<feature type="transmembrane region" description="Helical" evidence="1">
    <location>
        <begin position="93"/>
        <end position="111"/>
    </location>
</feature>
<feature type="transmembrane region" description="Helical" evidence="1">
    <location>
        <begin position="6"/>
        <end position="23"/>
    </location>
</feature>
<dbReference type="EMBL" id="NRGP01000048">
    <property type="protein sequence ID" value="PCC44887.1"/>
    <property type="molecule type" value="Genomic_DNA"/>
</dbReference>
<gene>
    <name evidence="2" type="ORF">CIK64_18605</name>
</gene>
<evidence type="ECO:0000313" key="2">
    <source>
        <dbReference type="EMBL" id="PCC44887.1"/>
    </source>
</evidence>
<comment type="caution">
    <text evidence="2">The sequence shown here is derived from an EMBL/GenBank/DDBJ whole genome shotgun (WGS) entry which is preliminary data.</text>
</comment>
<name>A0A2A3Z040_BREAU</name>
<evidence type="ECO:0000313" key="3">
    <source>
        <dbReference type="Proteomes" id="UP000217564"/>
    </source>
</evidence>
<reference evidence="2 3" key="1">
    <citation type="journal article" date="2017" name="Elife">
        <title>Extensive horizontal gene transfer in cheese-associated bacteria.</title>
        <authorList>
            <person name="Bonham K.S."/>
            <person name="Wolfe B.E."/>
            <person name="Dutton R.J."/>
        </authorList>
    </citation>
    <scope>NUCLEOTIDE SEQUENCE [LARGE SCALE GENOMIC DNA]</scope>
    <source>
        <strain evidence="2 3">947_7</strain>
    </source>
</reference>
<proteinExistence type="predicted"/>
<dbReference type="AlphaFoldDB" id="A0A2A3Z040"/>
<evidence type="ECO:0000256" key="1">
    <source>
        <dbReference type="SAM" id="Phobius"/>
    </source>
</evidence>
<accession>A0A2A3Z040</accession>
<keyword evidence="1" id="KW-1133">Transmembrane helix</keyword>